<sequence length="71" mass="7605">MVAPESDPADRLEVAILPNGATALRHSATGKVLFFTAAEWTAFVRGCQDGEFEQDIDTAECQAILVKAGRP</sequence>
<keyword evidence="3" id="KW-1185">Reference proteome</keyword>
<evidence type="ECO:0000313" key="2">
    <source>
        <dbReference type="EMBL" id="RGD62710.1"/>
    </source>
</evidence>
<feature type="domain" description="DUF397" evidence="1">
    <location>
        <begin position="10"/>
        <end position="46"/>
    </location>
</feature>
<comment type="caution">
    <text evidence="2">The sequence shown here is derived from an EMBL/GenBank/DDBJ whole genome shotgun (WGS) entry which is preliminary data.</text>
</comment>
<organism evidence="2 3">
    <name type="scientific">Kitasatospora xanthocidica</name>
    <dbReference type="NCBI Taxonomy" id="83382"/>
    <lineage>
        <taxon>Bacteria</taxon>
        <taxon>Bacillati</taxon>
        <taxon>Actinomycetota</taxon>
        <taxon>Actinomycetes</taxon>
        <taxon>Kitasatosporales</taxon>
        <taxon>Streptomycetaceae</taxon>
        <taxon>Kitasatospora</taxon>
    </lineage>
</organism>
<name>A0A373A538_9ACTN</name>
<dbReference type="InterPro" id="IPR007278">
    <property type="entry name" value="DUF397"/>
</dbReference>
<evidence type="ECO:0000259" key="1">
    <source>
        <dbReference type="Pfam" id="PF04149"/>
    </source>
</evidence>
<proteinExistence type="predicted"/>
<dbReference type="Pfam" id="PF04149">
    <property type="entry name" value="DUF397"/>
    <property type="match status" value="1"/>
</dbReference>
<evidence type="ECO:0000313" key="3">
    <source>
        <dbReference type="Proteomes" id="UP000263377"/>
    </source>
</evidence>
<dbReference type="EMBL" id="QVIG01000001">
    <property type="protein sequence ID" value="RGD62710.1"/>
    <property type="molecule type" value="Genomic_DNA"/>
</dbReference>
<dbReference type="AlphaFoldDB" id="A0A373A538"/>
<reference evidence="2 3" key="1">
    <citation type="submission" date="2018-08" db="EMBL/GenBank/DDBJ databases">
        <title>Diversity &amp; Physiological Properties of Lignin-Decomposing Actinobacteria from Soil.</title>
        <authorList>
            <person name="Roh S.G."/>
            <person name="Kim S.B."/>
        </authorList>
    </citation>
    <scope>NUCLEOTIDE SEQUENCE [LARGE SCALE GENOMIC DNA]</scope>
    <source>
        <strain evidence="2 3">MMS17-GH009</strain>
    </source>
</reference>
<dbReference type="Proteomes" id="UP000263377">
    <property type="component" value="Unassembled WGS sequence"/>
</dbReference>
<accession>A0A373A538</accession>
<protein>
    <submittedName>
        <fullName evidence="2">DUF397 domain-containing protein</fullName>
    </submittedName>
</protein>
<gene>
    <name evidence="2" type="ORF">DR950_07130</name>
</gene>